<dbReference type="Proteomes" id="UP000827889">
    <property type="component" value="Chromosome 1"/>
</dbReference>
<dbReference type="OrthoDB" id="423607at2759"/>
<dbReference type="InterPro" id="IPR036047">
    <property type="entry name" value="F-box-like_dom_sf"/>
</dbReference>
<dbReference type="RefSeq" id="XP_030538974.1">
    <property type="nucleotide sequence ID" value="XM_030683114.2"/>
</dbReference>
<evidence type="ECO:0000313" key="4">
    <source>
        <dbReference type="RefSeq" id="XP_030538974.1"/>
    </source>
</evidence>
<feature type="region of interest" description="Disordered" evidence="1">
    <location>
        <begin position="1"/>
        <end position="30"/>
    </location>
</feature>
<dbReference type="Gene3D" id="3.80.10.10">
    <property type="entry name" value="Ribonuclease Inhibitor"/>
    <property type="match status" value="1"/>
</dbReference>
<dbReference type="PANTHER" id="PTHR13318:SF133">
    <property type="entry name" value="F-BOX PROTEIN SKIP2"/>
    <property type="match status" value="1"/>
</dbReference>
<sequence>MGQVPSSASASASPEPSHRGISSSQRLDSLPSLELISSSDEDEVCRGDSGGGGYDYTGDLPDECLAHVFHFLGAGDRKRCSSVCRRWLRVDGESRHRLSLNAHAELLSSLPSIFTRFDAVTKLALRCDRKSVSLGDDALILISLKCRSLTRLKLRGCRELTDLGVATFAQNCTQLRKLSCGSCSFGARAINAVLDHCVNLEELSIKRLRGIHDGAEPIGPGAAAKSLRSICLRELINGQSFGPLLVEARKLSTLKLIRCLGDWDKVLQTIGRSNPGLLEVHLERIQVSDGGLSGIANCKGIETLHVVKVPECSNLGLSSIAENCRQLRKLHIDGWRINRIGDEGLVEVAKHCLQLQELVLIGVSVTHSSLGLIGSNCRKLERLAFCGSDTVSDVEIACIATKCEALKKLCIKNCPVSDVGIESLARGCPNLVKIKVRKCRGVSGQVVELLKEQRGSLVFNLDAGEIEALDDFGVEESAAEFPPANASDVPSSSNERSMLFRAKLGFFAGRNLVACTFRRWSNGENSTNGNL</sequence>
<keyword evidence="3" id="KW-1185">Reference proteome</keyword>
<dbReference type="InterPro" id="IPR001611">
    <property type="entry name" value="Leu-rich_rpt"/>
</dbReference>
<reference evidence="3" key="1">
    <citation type="submission" date="2025-05" db="UniProtKB">
        <authorList>
            <consortium name="RefSeq"/>
        </authorList>
    </citation>
    <scope>NUCLEOTIDE SEQUENCE [LARGE SCALE GENOMIC DNA]</scope>
</reference>
<dbReference type="KEGG" id="rarg:115747074"/>
<dbReference type="GeneID" id="115747074"/>
<protein>
    <submittedName>
        <fullName evidence="4">F-box protein SKIP2</fullName>
    </submittedName>
</protein>
<dbReference type="CDD" id="cd22159">
    <property type="entry name" value="F-box_AtTIR1-like"/>
    <property type="match status" value="1"/>
</dbReference>
<dbReference type="SUPFAM" id="SSF52047">
    <property type="entry name" value="RNI-like"/>
    <property type="match status" value="1"/>
</dbReference>
<dbReference type="PANTHER" id="PTHR13318">
    <property type="entry name" value="PARTNER OF PAIRED, ISOFORM B-RELATED"/>
    <property type="match status" value="1"/>
</dbReference>
<dbReference type="GO" id="GO:0019005">
    <property type="term" value="C:SCF ubiquitin ligase complex"/>
    <property type="evidence" value="ECO:0007669"/>
    <property type="project" value="TreeGrafter"/>
</dbReference>
<organism evidence="3 4">
    <name type="scientific">Rhodamnia argentea</name>
    <dbReference type="NCBI Taxonomy" id="178133"/>
    <lineage>
        <taxon>Eukaryota</taxon>
        <taxon>Viridiplantae</taxon>
        <taxon>Streptophyta</taxon>
        <taxon>Embryophyta</taxon>
        <taxon>Tracheophyta</taxon>
        <taxon>Spermatophyta</taxon>
        <taxon>Magnoliopsida</taxon>
        <taxon>eudicotyledons</taxon>
        <taxon>Gunneridae</taxon>
        <taxon>Pentapetalae</taxon>
        <taxon>rosids</taxon>
        <taxon>malvids</taxon>
        <taxon>Myrtales</taxon>
        <taxon>Myrtaceae</taxon>
        <taxon>Myrtoideae</taxon>
        <taxon>Myrteae</taxon>
        <taxon>Australasian group</taxon>
        <taxon>Rhodamnia</taxon>
    </lineage>
</organism>
<feature type="compositionally biased region" description="Low complexity" evidence="1">
    <location>
        <begin position="1"/>
        <end position="15"/>
    </location>
</feature>
<dbReference type="Pfam" id="PF12937">
    <property type="entry name" value="F-box-like"/>
    <property type="match status" value="1"/>
</dbReference>
<dbReference type="GO" id="GO:0031146">
    <property type="term" value="P:SCF-dependent proteasomal ubiquitin-dependent protein catabolic process"/>
    <property type="evidence" value="ECO:0007669"/>
    <property type="project" value="TreeGrafter"/>
</dbReference>
<dbReference type="Pfam" id="PF13516">
    <property type="entry name" value="LRR_6"/>
    <property type="match status" value="1"/>
</dbReference>
<dbReference type="AlphaFoldDB" id="A0A8B8PW18"/>
<evidence type="ECO:0000313" key="3">
    <source>
        <dbReference type="Proteomes" id="UP000827889"/>
    </source>
</evidence>
<dbReference type="FunFam" id="1.20.1280.50:FF:000005">
    <property type="entry name" value="F-box/LRR-repeat protein 3 isoform X1"/>
    <property type="match status" value="1"/>
</dbReference>
<dbReference type="SUPFAM" id="SSF81383">
    <property type="entry name" value="F-box domain"/>
    <property type="match status" value="1"/>
</dbReference>
<dbReference type="SMART" id="SM00367">
    <property type="entry name" value="LRR_CC"/>
    <property type="match status" value="9"/>
</dbReference>
<dbReference type="InterPro" id="IPR057207">
    <property type="entry name" value="FBXL15_LRR"/>
</dbReference>
<accession>A0A8B8PW18</accession>
<dbReference type="SMART" id="SM00256">
    <property type="entry name" value="FBOX"/>
    <property type="match status" value="1"/>
</dbReference>
<dbReference type="Gene3D" id="1.20.1280.50">
    <property type="match status" value="1"/>
</dbReference>
<dbReference type="InterPro" id="IPR001810">
    <property type="entry name" value="F-box_dom"/>
</dbReference>
<feature type="domain" description="F-box" evidence="2">
    <location>
        <begin position="60"/>
        <end position="100"/>
    </location>
</feature>
<dbReference type="Pfam" id="PF25372">
    <property type="entry name" value="DUF7885"/>
    <property type="match status" value="1"/>
</dbReference>
<dbReference type="InterPro" id="IPR006553">
    <property type="entry name" value="Leu-rich_rpt_Cys-con_subtyp"/>
</dbReference>
<dbReference type="FunFam" id="3.80.10.10:FF:000449">
    <property type="entry name" value="F-box protein SKIP2"/>
    <property type="match status" value="1"/>
</dbReference>
<proteinExistence type="predicted"/>
<dbReference type="InterPro" id="IPR032675">
    <property type="entry name" value="LRR_dom_sf"/>
</dbReference>
<gene>
    <name evidence="4" type="primary">LOC115747074</name>
</gene>
<name>A0A8B8PW18_9MYRT</name>
<reference evidence="4" key="2">
    <citation type="submission" date="2025-08" db="UniProtKB">
        <authorList>
            <consortium name="RefSeq"/>
        </authorList>
    </citation>
    <scope>IDENTIFICATION</scope>
    <source>
        <tissue evidence="4">Leaf</tissue>
    </source>
</reference>
<dbReference type="GO" id="GO:0005737">
    <property type="term" value="C:cytoplasm"/>
    <property type="evidence" value="ECO:0007669"/>
    <property type="project" value="UniProtKB-ARBA"/>
</dbReference>
<evidence type="ECO:0000256" key="1">
    <source>
        <dbReference type="SAM" id="MobiDB-lite"/>
    </source>
</evidence>
<evidence type="ECO:0000259" key="2">
    <source>
        <dbReference type="SMART" id="SM00256"/>
    </source>
</evidence>